<feature type="region of interest" description="Disordered" evidence="1">
    <location>
        <begin position="170"/>
        <end position="211"/>
    </location>
</feature>
<accession>A0A5C3N4B6</accession>
<feature type="compositionally biased region" description="Low complexity" evidence="1">
    <location>
        <begin position="120"/>
        <end position="150"/>
    </location>
</feature>
<feature type="compositionally biased region" description="Low complexity" evidence="1">
    <location>
        <begin position="170"/>
        <end position="180"/>
    </location>
</feature>
<feature type="compositionally biased region" description="Basic and acidic residues" evidence="1">
    <location>
        <begin position="37"/>
        <end position="46"/>
    </location>
</feature>
<keyword evidence="3" id="KW-1185">Reference proteome</keyword>
<dbReference type="AlphaFoldDB" id="A0A5C3N4B6"/>
<organism evidence="2 3">
    <name type="scientific">Heliocybe sulcata</name>
    <dbReference type="NCBI Taxonomy" id="5364"/>
    <lineage>
        <taxon>Eukaryota</taxon>
        <taxon>Fungi</taxon>
        <taxon>Dikarya</taxon>
        <taxon>Basidiomycota</taxon>
        <taxon>Agaricomycotina</taxon>
        <taxon>Agaricomycetes</taxon>
        <taxon>Gloeophyllales</taxon>
        <taxon>Gloeophyllaceae</taxon>
        <taxon>Heliocybe</taxon>
    </lineage>
</organism>
<evidence type="ECO:0000313" key="3">
    <source>
        <dbReference type="Proteomes" id="UP000305948"/>
    </source>
</evidence>
<reference evidence="2 3" key="1">
    <citation type="journal article" date="2019" name="Nat. Ecol. Evol.">
        <title>Megaphylogeny resolves global patterns of mushroom evolution.</title>
        <authorList>
            <person name="Varga T."/>
            <person name="Krizsan K."/>
            <person name="Foldi C."/>
            <person name="Dima B."/>
            <person name="Sanchez-Garcia M."/>
            <person name="Sanchez-Ramirez S."/>
            <person name="Szollosi G.J."/>
            <person name="Szarkandi J.G."/>
            <person name="Papp V."/>
            <person name="Albert L."/>
            <person name="Andreopoulos W."/>
            <person name="Angelini C."/>
            <person name="Antonin V."/>
            <person name="Barry K.W."/>
            <person name="Bougher N.L."/>
            <person name="Buchanan P."/>
            <person name="Buyck B."/>
            <person name="Bense V."/>
            <person name="Catcheside P."/>
            <person name="Chovatia M."/>
            <person name="Cooper J."/>
            <person name="Damon W."/>
            <person name="Desjardin D."/>
            <person name="Finy P."/>
            <person name="Geml J."/>
            <person name="Haridas S."/>
            <person name="Hughes K."/>
            <person name="Justo A."/>
            <person name="Karasinski D."/>
            <person name="Kautmanova I."/>
            <person name="Kiss B."/>
            <person name="Kocsube S."/>
            <person name="Kotiranta H."/>
            <person name="LaButti K.M."/>
            <person name="Lechner B.E."/>
            <person name="Liimatainen K."/>
            <person name="Lipzen A."/>
            <person name="Lukacs Z."/>
            <person name="Mihaltcheva S."/>
            <person name="Morgado L.N."/>
            <person name="Niskanen T."/>
            <person name="Noordeloos M.E."/>
            <person name="Ohm R.A."/>
            <person name="Ortiz-Santana B."/>
            <person name="Ovrebo C."/>
            <person name="Racz N."/>
            <person name="Riley R."/>
            <person name="Savchenko A."/>
            <person name="Shiryaev A."/>
            <person name="Soop K."/>
            <person name="Spirin V."/>
            <person name="Szebenyi C."/>
            <person name="Tomsovsky M."/>
            <person name="Tulloss R.E."/>
            <person name="Uehling J."/>
            <person name="Grigoriev I.V."/>
            <person name="Vagvolgyi C."/>
            <person name="Papp T."/>
            <person name="Martin F.M."/>
            <person name="Miettinen O."/>
            <person name="Hibbett D.S."/>
            <person name="Nagy L.G."/>
        </authorList>
    </citation>
    <scope>NUCLEOTIDE SEQUENCE [LARGE SCALE GENOMIC DNA]</scope>
    <source>
        <strain evidence="2 3">OMC1185</strain>
    </source>
</reference>
<sequence>MRRQLSLVRRREADYGPRGHVMYSTPEERTPSVPTFMRHDDLDTRPTPEQIAMGLHLSRTPHIRPLGAAQSVPSGPGTHIPRVHNAYSPRRSRSNRSASPIRLPPPPARSSLRKTTNPVASGDTSDSTSPSTPSLSGSTATSTAPSTPRSSRAFFPLKIVGIPKFLNASRASSISDSSSAKYRTALAADSASEDSEPPSRRKSVRFTDPYS</sequence>
<name>A0A5C3N4B6_9AGAM</name>
<dbReference type="EMBL" id="ML213510">
    <property type="protein sequence ID" value="TFK51835.1"/>
    <property type="molecule type" value="Genomic_DNA"/>
</dbReference>
<dbReference type="Proteomes" id="UP000305948">
    <property type="component" value="Unassembled WGS sequence"/>
</dbReference>
<proteinExistence type="predicted"/>
<feature type="region of interest" description="Disordered" evidence="1">
    <location>
        <begin position="66"/>
        <end position="150"/>
    </location>
</feature>
<feature type="region of interest" description="Disordered" evidence="1">
    <location>
        <begin position="1"/>
        <end position="47"/>
    </location>
</feature>
<protein>
    <submittedName>
        <fullName evidence="2">Uncharacterized protein</fullName>
    </submittedName>
</protein>
<evidence type="ECO:0000313" key="2">
    <source>
        <dbReference type="EMBL" id="TFK51835.1"/>
    </source>
</evidence>
<dbReference type="OrthoDB" id="3265692at2759"/>
<gene>
    <name evidence="2" type="ORF">OE88DRAFT_1658484</name>
</gene>
<evidence type="ECO:0000256" key="1">
    <source>
        <dbReference type="SAM" id="MobiDB-lite"/>
    </source>
</evidence>